<keyword evidence="2 4" id="KW-0863">Zinc-finger</keyword>
<dbReference type="PROSITE" id="PS00028">
    <property type="entry name" value="ZINC_FINGER_C2H2_1"/>
    <property type="match status" value="1"/>
</dbReference>
<dbReference type="PROSITE" id="PS50157">
    <property type="entry name" value="ZINC_FINGER_C2H2_2"/>
    <property type="match status" value="1"/>
</dbReference>
<keyword evidence="1" id="KW-0479">Metal-binding</keyword>
<evidence type="ECO:0000256" key="2">
    <source>
        <dbReference type="ARBA" id="ARBA00022771"/>
    </source>
</evidence>
<accession>A0A3Q2Z6Y6</accession>
<proteinExistence type="predicted"/>
<evidence type="ECO:0000256" key="5">
    <source>
        <dbReference type="SAM" id="MobiDB-lite"/>
    </source>
</evidence>
<dbReference type="SUPFAM" id="SSF57667">
    <property type="entry name" value="beta-beta-alpha zinc fingers"/>
    <property type="match status" value="1"/>
</dbReference>
<name>A0A3Q2Z6Y6_HIPCM</name>
<evidence type="ECO:0000256" key="4">
    <source>
        <dbReference type="PROSITE-ProRule" id="PRU00042"/>
    </source>
</evidence>
<sequence>DDDISTPRGDPTQPADNAQFICAECGKTFSLKGTLKRHIPSHSSTVPSAPNASSPRRT</sequence>
<evidence type="ECO:0000313" key="8">
    <source>
        <dbReference type="Proteomes" id="UP000264820"/>
    </source>
</evidence>
<feature type="domain" description="C2H2-type" evidence="6">
    <location>
        <begin position="20"/>
        <end position="47"/>
    </location>
</feature>
<evidence type="ECO:0000259" key="6">
    <source>
        <dbReference type="PROSITE" id="PS50157"/>
    </source>
</evidence>
<dbReference type="Gene3D" id="3.30.160.60">
    <property type="entry name" value="Classic Zinc Finger"/>
    <property type="match status" value="1"/>
</dbReference>
<dbReference type="FunFam" id="3.30.160.60:FF:000446">
    <property type="entry name" value="Zinc finger protein"/>
    <property type="match status" value="1"/>
</dbReference>
<keyword evidence="3" id="KW-0862">Zinc</keyword>
<dbReference type="InterPro" id="IPR013087">
    <property type="entry name" value="Znf_C2H2_type"/>
</dbReference>
<feature type="region of interest" description="Disordered" evidence="5">
    <location>
        <begin position="36"/>
        <end position="58"/>
    </location>
</feature>
<protein>
    <recommendedName>
        <fullName evidence="6">C2H2-type domain-containing protein</fullName>
    </recommendedName>
</protein>
<dbReference type="AlphaFoldDB" id="A0A3Q2Z6Y6"/>
<organism evidence="7 8">
    <name type="scientific">Hippocampus comes</name>
    <name type="common">Tiger tail seahorse</name>
    <dbReference type="NCBI Taxonomy" id="109280"/>
    <lineage>
        <taxon>Eukaryota</taxon>
        <taxon>Metazoa</taxon>
        <taxon>Chordata</taxon>
        <taxon>Craniata</taxon>
        <taxon>Vertebrata</taxon>
        <taxon>Euteleostomi</taxon>
        <taxon>Actinopterygii</taxon>
        <taxon>Neopterygii</taxon>
        <taxon>Teleostei</taxon>
        <taxon>Neoteleostei</taxon>
        <taxon>Acanthomorphata</taxon>
        <taxon>Syngnathiaria</taxon>
        <taxon>Syngnathiformes</taxon>
        <taxon>Syngnathoidei</taxon>
        <taxon>Syngnathidae</taxon>
        <taxon>Hippocampus</taxon>
    </lineage>
</organism>
<dbReference type="Ensembl" id="ENSHCOT00000002694.1">
    <property type="protein sequence ID" value="ENSHCOP00000021798.1"/>
    <property type="gene ID" value="ENSHCOG00000008930.1"/>
</dbReference>
<dbReference type="InterPro" id="IPR036236">
    <property type="entry name" value="Znf_C2H2_sf"/>
</dbReference>
<dbReference type="GO" id="GO:0008270">
    <property type="term" value="F:zinc ion binding"/>
    <property type="evidence" value="ECO:0007669"/>
    <property type="project" value="UniProtKB-KW"/>
</dbReference>
<feature type="compositionally biased region" description="Polar residues" evidence="5">
    <location>
        <begin position="41"/>
        <end position="58"/>
    </location>
</feature>
<reference evidence="7" key="2">
    <citation type="submission" date="2025-09" db="UniProtKB">
        <authorList>
            <consortium name="Ensembl"/>
        </authorList>
    </citation>
    <scope>IDENTIFICATION</scope>
</reference>
<reference evidence="7" key="1">
    <citation type="submission" date="2025-08" db="UniProtKB">
        <authorList>
            <consortium name="Ensembl"/>
        </authorList>
    </citation>
    <scope>IDENTIFICATION</scope>
</reference>
<evidence type="ECO:0000256" key="1">
    <source>
        <dbReference type="ARBA" id="ARBA00022723"/>
    </source>
</evidence>
<evidence type="ECO:0000256" key="3">
    <source>
        <dbReference type="ARBA" id="ARBA00022833"/>
    </source>
</evidence>
<evidence type="ECO:0000313" key="7">
    <source>
        <dbReference type="Ensembl" id="ENSHCOP00000021798.1"/>
    </source>
</evidence>
<dbReference type="Proteomes" id="UP000264820">
    <property type="component" value="Unplaced"/>
</dbReference>
<keyword evidence="8" id="KW-1185">Reference proteome</keyword>